<feature type="signal peptide" evidence="2">
    <location>
        <begin position="1"/>
        <end position="24"/>
    </location>
</feature>
<reference evidence="3" key="1">
    <citation type="submission" date="2013-11" db="EMBL/GenBank/DDBJ databases">
        <title>Genome sequence of the fusiform rust pathogen reveals effectors for host alternation and coevolution with pine.</title>
        <authorList>
            <consortium name="DOE Joint Genome Institute"/>
            <person name="Smith K."/>
            <person name="Pendleton A."/>
            <person name="Kubisiak T."/>
            <person name="Anderson C."/>
            <person name="Salamov A."/>
            <person name="Aerts A."/>
            <person name="Riley R."/>
            <person name="Clum A."/>
            <person name="Lindquist E."/>
            <person name="Ence D."/>
            <person name="Campbell M."/>
            <person name="Kronenberg Z."/>
            <person name="Feau N."/>
            <person name="Dhillon B."/>
            <person name="Hamelin R."/>
            <person name="Burleigh J."/>
            <person name="Smith J."/>
            <person name="Yandell M."/>
            <person name="Nelson C."/>
            <person name="Grigoriev I."/>
            <person name="Davis J."/>
        </authorList>
    </citation>
    <scope>NUCLEOTIDE SEQUENCE</scope>
    <source>
        <strain evidence="3">G11</strain>
    </source>
</reference>
<dbReference type="Proteomes" id="UP000886653">
    <property type="component" value="Unassembled WGS sequence"/>
</dbReference>
<gene>
    <name evidence="3" type="ORF">CROQUDRAFT_98289</name>
</gene>
<feature type="chain" id="PRO_5040381519" evidence="2">
    <location>
        <begin position="25"/>
        <end position="210"/>
    </location>
</feature>
<dbReference type="AlphaFoldDB" id="A0A9P6T795"/>
<evidence type="ECO:0000313" key="3">
    <source>
        <dbReference type="EMBL" id="KAG0141802.1"/>
    </source>
</evidence>
<protein>
    <submittedName>
        <fullName evidence="3">Uncharacterized protein</fullName>
    </submittedName>
</protein>
<name>A0A9P6T795_9BASI</name>
<proteinExistence type="predicted"/>
<accession>A0A9P6T795</accession>
<dbReference type="EMBL" id="MU167370">
    <property type="protein sequence ID" value="KAG0141802.1"/>
    <property type="molecule type" value="Genomic_DNA"/>
</dbReference>
<comment type="caution">
    <text evidence="3">The sequence shown here is derived from an EMBL/GenBank/DDBJ whole genome shotgun (WGS) entry which is preliminary data.</text>
</comment>
<evidence type="ECO:0000256" key="1">
    <source>
        <dbReference type="SAM" id="MobiDB-lite"/>
    </source>
</evidence>
<feature type="compositionally biased region" description="Polar residues" evidence="1">
    <location>
        <begin position="164"/>
        <end position="173"/>
    </location>
</feature>
<feature type="compositionally biased region" description="Polar residues" evidence="1">
    <location>
        <begin position="184"/>
        <end position="199"/>
    </location>
</feature>
<feature type="region of interest" description="Disordered" evidence="1">
    <location>
        <begin position="155"/>
        <end position="210"/>
    </location>
</feature>
<evidence type="ECO:0000313" key="4">
    <source>
        <dbReference type="Proteomes" id="UP000886653"/>
    </source>
</evidence>
<keyword evidence="2" id="KW-0732">Signal</keyword>
<keyword evidence="4" id="KW-1185">Reference proteome</keyword>
<dbReference type="OrthoDB" id="10334214at2759"/>
<evidence type="ECO:0000256" key="2">
    <source>
        <dbReference type="SAM" id="SignalP"/>
    </source>
</evidence>
<sequence>MLLHSSFWSKTLCSAVVLLALTKAIPTFQLTYQGSGPSNATGPLPANTPKETAIQKCYVGLKHNDSQLTLTPQNQNNTETVDDDNTISARLLTIDPSETLDRVVTLDNGKDCKIAVLLQVKECRISFGRLPSKWALQKSPTFKSIFSVRPLQDVSHDFVPPTNPGSEQNQESDSNPKSEIEMEQPTTEPENRQLATQPLSRVIRREQCGN</sequence>
<organism evidence="3 4">
    <name type="scientific">Cronartium quercuum f. sp. fusiforme G11</name>
    <dbReference type="NCBI Taxonomy" id="708437"/>
    <lineage>
        <taxon>Eukaryota</taxon>
        <taxon>Fungi</taxon>
        <taxon>Dikarya</taxon>
        <taxon>Basidiomycota</taxon>
        <taxon>Pucciniomycotina</taxon>
        <taxon>Pucciniomycetes</taxon>
        <taxon>Pucciniales</taxon>
        <taxon>Coleosporiaceae</taxon>
        <taxon>Cronartium</taxon>
    </lineage>
</organism>